<dbReference type="CDD" id="cd04486">
    <property type="entry name" value="YhcR_OBF_like"/>
    <property type="match status" value="1"/>
</dbReference>
<dbReference type="AlphaFoldDB" id="A0AAE8N196"/>
<keyword evidence="3" id="KW-0378">Hydrolase</keyword>
<protein>
    <submittedName>
        <fullName evidence="3">Probable endonuclease/exonuclease/phosphatase family protein</fullName>
    </submittedName>
</protein>
<dbReference type="SUPFAM" id="SSF56219">
    <property type="entry name" value="DNase I-like"/>
    <property type="match status" value="1"/>
</dbReference>
<evidence type="ECO:0000259" key="2">
    <source>
        <dbReference type="Pfam" id="PF03372"/>
    </source>
</evidence>
<proteinExistence type="predicted"/>
<dbReference type="Pfam" id="PF03372">
    <property type="entry name" value="Exo_endo_phos"/>
    <property type="match status" value="1"/>
</dbReference>
<dbReference type="Gene3D" id="3.60.10.10">
    <property type="entry name" value="Endonuclease/exonuclease/phosphatase"/>
    <property type="match status" value="1"/>
</dbReference>
<name>A0AAE8N196_9PEZI</name>
<feature type="chain" id="PRO_5042040299" evidence="1">
    <location>
        <begin position="17"/>
        <end position="601"/>
    </location>
</feature>
<keyword evidence="1" id="KW-0732">Signal</keyword>
<keyword evidence="3" id="KW-0540">Nuclease</keyword>
<organism evidence="3 4">
    <name type="scientific">Cephalotrichum gorgonifer</name>
    <dbReference type="NCBI Taxonomy" id="2041049"/>
    <lineage>
        <taxon>Eukaryota</taxon>
        <taxon>Fungi</taxon>
        <taxon>Dikarya</taxon>
        <taxon>Ascomycota</taxon>
        <taxon>Pezizomycotina</taxon>
        <taxon>Sordariomycetes</taxon>
        <taxon>Hypocreomycetidae</taxon>
        <taxon>Microascales</taxon>
        <taxon>Microascaceae</taxon>
        <taxon>Cephalotrichum</taxon>
    </lineage>
</organism>
<keyword evidence="3" id="KW-0255">Endonuclease</keyword>
<dbReference type="EMBL" id="ONZQ02000008">
    <property type="protein sequence ID" value="SPO03589.1"/>
    <property type="molecule type" value="Genomic_DNA"/>
</dbReference>
<accession>A0AAE8N196</accession>
<dbReference type="InterPro" id="IPR036691">
    <property type="entry name" value="Endo/exonu/phosph_ase_sf"/>
</dbReference>
<dbReference type="PANTHER" id="PTHR42834:SF1">
    <property type="entry name" value="ENDONUCLEASE_EXONUCLEASE_PHOSPHATASE FAMILY PROTEIN (AFU_ORTHOLOGUE AFUA_3G09210)"/>
    <property type="match status" value="1"/>
</dbReference>
<evidence type="ECO:0000313" key="3">
    <source>
        <dbReference type="EMBL" id="SPO03589.1"/>
    </source>
</evidence>
<comment type="caution">
    <text evidence="3">The sequence shown here is derived from an EMBL/GenBank/DDBJ whole genome shotgun (WGS) entry which is preliminary data.</text>
</comment>
<reference evidence="3" key="1">
    <citation type="submission" date="2018-03" db="EMBL/GenBank/DDBJ databases">
        <authorList>
            <person name="Guldener U."/>
        </authorList>
    </citation>
    <scope>NUCLEOTIDE SEQUENCE</scope>
</reference>
<dbReference type="PANTHER" id="PTHR42834">
    <property type="entry name" value="ENDONUCLEASE/EXONUCLEASE/PHOSPHATASE FAMILY PROTEIN (AFU_ORTHOLOGUE AFUA_3G09210)"/>
    <property type="match status" value="1"/>
</dbReference>
<dbReference type="Proteomes" id="UP001187682">
    <property type="component" value="Unassembled WGS sequence"/>
</dbReference>
<feature type="domain" description="Endonuclease/exonuclease/phosphatase" evidence="2">
    <location>
        <begin position="299"/>
        <end position="591"/>
    </location>
</feature>
<keyword evidence="4" id="KW-1185">Reference proteome</keyword>
<feature type="signal peptide" evidence="1">
    <location>
        <begin position="1"/>
        <end position="16"/>
    </location>
</feature>
<evidence type="ECO:0000256" key="1">
    <source>
        <dbReference type="SAM" id="SignalP"/>
    </source>
</evidence>
<sequence length="601" mass="65216">MKTFGALFAVISGATALSIAEINGNRFISPYNGQTVTNVEGLVTAVSSAGFYLRSTKADRDAATSEGLYVYGSNAAKTVTVGDIITVSGKVSEYRSNVDYLYLTELTSPQNITIVSSGAKVKPLVIGKDTYSPPTSKFSSLDEGGLFGVPNNVSRISVANPKLQPKKYGLDFWESIVGELVTIKEAYGVGRPNQYGDVWVRGNWKVTGKNKQGGLTMTDGDANPETIIIGTPLDASKNPTDTKMGDYYGDITGVVSYAFGFYRVLPLTHITPERNSSAAHPPVSFTSKGSCKGITVADYNAENLAPTSTHLPQVVDQIINMLKTPDLLFLQEVQDNSGSKNDGVVSANVTLTTLVDSLFETSGVQYAFAEVEPENLKDGGQPGGNIRVAYLYRPDVVELYKPNQGGSNDANEVLPGPLLKYNPGRIDPANAAWVDSRKPLVAMWRAVKGGKKPFFTVNVHFTSKGGSTSLHGDARPPVNLGVDQRTMQAEVTADFIAQILEEDKKAYVIAAGDFNEFVQVQPLQTFAKKSGLTELDEVAKISMNERYTYLFDMNSEALDHMYVSKGIGKSVKYEHMNLNTWQNYDDQVSDHDPSVARFDLC</sequence>
<dbReference type="GO" id="GO:0004519">
    <property type="term" value="F:endonuclease activity"/>
    <property type="evidence" value="ECO:0007669"/>
    <property type="project" value="UniProtKB-KW"/>
</dbReference>
<dbReference type="InterPro" id="IPR005135">
    <property type="entry name" value="Endo/exonuclease/phosphatase"/>
</dbReference>
<gene>
    <name evidence="3" type="ORF">DNG_06272</name>
</gene>
<evidence type="ECO:0000313" key="4">
    <source>
        <dbReference type="Proteomes" id="UP001187682"/>
    </source>
</evidence>